<evidence type="ECO:0008006" key="3">
    <source>
        <dbReference type="Google" id="ProtNLM"/>
    </source>
</evidence>
<dbReference type="EMBL" id="CAXAMN010023405">
    <property type="protein sequence ID" value="CAK9077412.1"/>
    <property type="molecule type" value="Genomic_DNA"/>
</dbReference>
<keyword evidence="2" id="KW-1185">Reference proteome</keyword>
<reference evidence="1 2" key="1">
    <citation type="submission" date="2024-02" db="EMBL/GenBank/DDBJ databases">
        <authorList>
            <person name="Chen Y."/>
            <person name="Shah S."/>
            <person name="Dougan E. K."/>
            <person name="Thang M."/>
            <person name="Chan C."/>
        </authorList>
    </citation>
    <scope>NUCLEOTIDE SEQUENCE [LARGE SCALE GENOMIC DNA]</scope>
</reference>
<name>A0ABP0PN02_9DINO</name>
<evidence type="ECO:0000313" key="1">
    <source>
        <dbReference type="EMBL" id="CAK9077412.1"/>
    </source>
</evidence>
<organism evidence="1 2">
    <name type="scientific">Durusdinium trenchii</name>
    <dbReference type="NCBI Taxonomy" id="1381693"/>
    <lineage>
        <taxon>Eukaryota</taxon>
        <taxon>Sar</taxon>
        <taxon>Alveolata</taxon>
        <taxon>Dinophyceae</taxon>
        <taxon>Suessiales</taxon>
        <taxon>Symbiodiniaceae</taxon>
        <taxon>Durusdinium</taxon>
    </lineage>
</organism>
<sequence length="122" mass="13316">MGAQLCGEAQARTPHDAARLKELAAKSSKREWTVVLKKHPGASLGMDVDMCDASSLIVYVVCETGLVADWNQANPAKSVQKGDRIIEVNQKKGDAWALAHECIDSPELRMQVQRSEGCILKL</sequence>
<dbReference type="Proteomes" id="UP001642484">
    <property type="component" value="Unassembled WGS sequence"/>
</dbReference>
<proteinExistence type="predicted"/>
<comment type="caution">
    <text evidence="1">The sequence shown here is derived from an EMBL/GenBank/DDBJ whole genome shotgun (WGS) entry which is preliminary data.</text>
</comment>
<evidence type="ECO:0000313" key="2">
    <source>
        <dbReference type="Proteomes" id="UP001642484"/>
    </source>
</evidence>
<protein>
    <recommendedName>
        <fullName evidence="3">PDZ domain-containing protein</fullName>
    </recommendedName>
</protein>
<gene>
    <name evidence="1" type="ORF">CCMP2556_LOCUS38174</name>
</gene>
<accession>A0ABP0PN02</accession>